<organism evidence="1 2">
    <name type="scientific">Tibeticola sediminis</name>
    <dbReference type="NCBI Taxonomy" id="1917811"/>
    <lineage>
        <taxon>Bacteria</taxon>
        <taxon>Pseudomonadati</taxon>
        <taxon>Pseudomonadota</taxon>
        <taxon>Betaproteobacteria</taxon>
        <taxon>Burkholderiales</taxon>
        <taxon>Comamonadaceae</taxon>
        <taxon>Tibeticola</taxon>
    </lineage>
</organism>
<dbReference type="OrthoDB" id="9812542at2"/>
<dbReference type="EMBL" id="RKQL01000006">
    <property type="protein sequence ID" value="RPE64518.1"/>
    <property type="molecule type" value="Genomic_DNA"/>
</dbReference>
<dbReference type="Proteomes" id="UP000272193">
    <property type="component" value="Unassembled WGS sequence"/>
</dbReference>
<gene>
    <name evidence="1" type="ORF">EDC62_2337</name>
</gene>
<proteinExistence type="predicted"/>
<dbReference type="InterPro" id="IPR021274">
    <property type="entry name" value="DUF2853"/>
</dbReference>
<protein>
    <submittedName>
        <fullName evidence="1">Uncharacterized protein DUF2853</fullName>
    </submittedName>
</protein>
<dbReference type="Pfam" id="PF11015">
    <property type="entry name" value="DUF2853"/>
    <property type="match status" value="1"/>
</dbReference>
<sequence>MSDYLADVRKYAPNASEAAVNAIVKYCGIALRNPDSSLVSGSDPKELATVRDGFAAKKLGLSPEAAEAGIAKVLEKLKGVNRKSRVTFYYLLAEATGTLDKLA</sequence>
<reference evidence="1 2" key="1">
    <citation type="submission" date="2018-11" db="EMBL/GenBank/DDBJ databases">
        <title>Genomic Encyclopedia of Type Strains, Phase IV (KMG-IV): sequencing the most valuable type-strain genomes for metagenomic binning, comparative biology and taxonomic classification.</title>
        <authorList>
            <person name="Goeker M."/>
        </authorList>
    </citation>
    <scope>NUCLEOTIDE SEQUENCE [LARGE SCALE GENOMIC DNA]</scope>
    <source>
        <strain evidence="1 2">DSM 101684</strain>
    </source>
</reference>
<dbReference type="InterPro" id="IPR023154">
    <property type="entry name" value="Jann4075-like_sf"/>
</dbReference>
<accession>A0A3N4U3V8</accession>
<dbReference type="AlphaFoldDB" id="A0A3N4U3V8"/>
<dbReference type="Gene3D" id="1.10.238.120">
    <property type="entry name" value="Jann4075-like"/>
    <property type="match status" value="1"/>
</dbReference>
<keyword evidence="2" id="KW-1185">Reference proteome</keyword>
<comment type="caution">
    <text evidence="1">The sequence shown here is derived from an EMBL/GenBank/DDBJ whole genome shotgun (WGS) entry which is preliminary data.</text>
</comment>
<evidence type="ECO:0000313" key="2">
    <source>
        <dbReference type="Proteomes" id="UP000272193"/>
    </source>
</evidence>
<dbReference type="RefSeq" id="WP_124223945.1">
    <property type="nucleotide sequence ID" value="NZ_RKQL01000006.1"/>
</dbReference>
<dbReference type="SUPFAM" id="SSF158587">
    <property type="entry name" value="Jann4075-like"/>
    <property type="match status" value="1"/>
</dbReference>
<name>A0A3N4U3V8_9BURK</name>
<evidence type="ECO:0000313" key="1">
    <source>
        <dbReference type="EMBL" id="RPE64518.1"/>
    </source>
</evidence>